<accession>A0AAE0J3E1</accession>
<dbReference type="EMBL" id="JAUEPO010000001">
    <property type="protein sequence ID" value="KAK3336143.1"/>
    <property type="molecule type" value="Genomic_DNA"/>
</dbReference>
<sequence>MNGCYCANYYVSFTQPPIPAGLPPHNTKYNEGAAAAAALFRLQKGSINCRNSVSKFGDRCKLCLALKSGASLKGGLLPEEGLWMDGPSAAAAATVVRKRKDSSSRSSAETSPCLGDEEAPEARS</sequence>
<evidence type="ECO:0000313" key="2">
    <source>
        <dbReference type="EMBL" id="KAK3336143.1"/>
    </source>
</evidence>
<name>A0AAE0J3E1_9PEZI</name>
<proteinExistence type="predicted"/>
<protein>
    <submittedName>
        <fullName evidence="2">Uncharacterized protein</fullName>
    </submittedName>
</protein>
<feature type="compositionally biased region" description="Acidic residues" evidence="1">
    <location>
        <begin position="115"/>
        <end position="124"/>
    </location>
</feature>
<reference evidence="2" key="2">
    <citation type="submission" date="2023-06" db="EMBL/GenBank/DDBJ databases">
        <authorList>
            <consortium name="Lawrence Berkeley National Laboratory"/>
            <person name="Haridas S."/>
            <person name="Hensen N."/>
            <person name="Bonometti L."/>
            <person name="Westerberg I."/>
            <person name="Brannstrom I.O."/>
            <person name="Guillou S."/>
            <person name="Cros-Aarteil S."/>
            <person name="Calhoun S."/>
            <person name="Kuo A."/>
            <person name="Mondo S."/>
            <person name="Pangilinan J."/>
            <person name="Riley R."/>
            <person name="Labutti K."/>
            <person name="Andreopoulos B."/>
            <person name="Lipzen A."/>
            <person name="Chen C."/>
            <person name="Yanf M."/>
            <person name="Daum C."/>
            <person name="Ng V."/>
            <person name="Clum A."/>
            <person name="Steindorff A."/>
            <person name="Ohm R."/>
            <person name="Martin F."/>
            <person name="Silar P."/>
            <person name="Natvig D."/>
            <person name="Lalanne C."/>
            <person name="Gautier V."/>
            <person name="Ament-Velasquez S.L."/>
            <person name="Kruys A."/>
            <person name="Hutchinson M.I."/>
            <person name="Powell A.J."/>
            <person name="Barry K."/>
            <person name="Miller A.N."/>
            <person name="Grigoriev I.V."/>
            <person name="Debuchy R."/>
            <person name="Gladieux P."/>
            <person name="Thoren M.H."/>
            <person name="Johannesson H."/>
        </authorList>
    </citation>
    <scope>NUCLEOTIDE SEQUENCE</scope>
    <source>
        <strain evidence="2">SMH4131-1</strain>
    </source>
</reference>
<evidence type="ECO:0000313" key="3">
    <source>
        <dbReference type="Proteomes" id="UP001286456"/>
    </source>
</evidence>
<dbReference type="AlphaFoldDB" id="A0AAE0J3E1"/>
<comment type="caution">
    <text evidence="2">The sequence shown here is derived from an EMBL/GenBank/DDBJ whole genome shotgun (WGS) entry which is preliminary data.</text>
</comment>
<feature type="region of interest" description="Disordered" evidence="1">
    <location>
        <begin position="95"/>
        <end position="124"/>
    </location>
</feature>
<dbReference type="Proteomes" id="UP001286456">
    <property type="component" value="Unassembled WGS sequence"/>
</dbReference>
<keyword evidence="3" id="KW-1185">Reference proteome</keyword>
<gene>
    <name evidence="2" type="ORF">B0T19DRAFT_436948</name>
</gene>
<reference evidence="2" key="1">
    <citation type="journal article" date="2023" name="Mol. Phylogenet. Evol.">
        <title>Genome-scale phylogeny and comparative genomics of the fungal order Sordariales.</title>
        <authorList>
            <person name="Hensen N."/>
            <person name="Bonometti L."/>
            <person name="Westerberg I."/>
            <person name="Brannstrom I.O."/>
            <person name="Guillou S."/>
            <person name="Cros-Aarteil S."/>
            <person name="Calhoun S."/>
            <person name="Haridas S."/>
            <person name="Kuo A."/>
            <person name="Mondo S."/>
            <person name="Pangilinan J."/>
            <person name="Riley R."/>
            <person name="LaButti K."/>
            <person name="Andreopoulos B."/>
            <person name="Lipzen A."/>
            <person name="Chen C."/>
            <person name="Yan M."/>
            <person name="Daum C."/>
            <person name="Ng V."/>
            <person name="Clum A."/>
            <person name="Steindorff A."/>
            <person name="Ohm R.A."/>
            <person name="Martin F."/>
            <person name="Silar P."/>
            <person name="Natvig D.O."/>
            <person name="Lalanne C."/>
            <person name="Gautier V."/>
            <person name="Ament-Velasquez S.L."/>
            <person name="Kruys A."/>
            <person name="Hutchinson M.I."/>
            <person name="Powell A.J."/>
            <person name="Barry K."/>
            <person name="Miller A.N."/>
            <person name="Grigoriev I.V."/>
            <person name="Debuchy R."/>
            <person name="Gladieux P."/>
            <person name="Hiltunen Thoren M."/>
            <person name="Johannesson H."/>
        </authorList>
    </citation>
    <scope>NUCLEOTIDE SEQUENCE</scope>
    <source>
        <strain evidence="2">SMH4131-1</strain>
    </source>
</reference>
<evidence type="ECO:0000256" key="1">
    <source>
        <dbReference type="SAM" id="MobiDB-lite"/>
    </source>
</evidence>
<organism evidence="2 3">
    <name type="scientific">Cercophora scortea</name>
    <dbReference type="NCBI Taxonomy" id="314031"/>
    <lineage>
        <taxon>Eukaryota</taxon>
        <taxon>Fungi</taxon>
        <taxon>Dikarya</taxon>
        <taxon>Ascomycota</taxon>
        <taxon>Pezizomycotina</taxon>
        <taxon>Sordariomycetes</taxon>
        <taxon>Sordariomycetidae</taxon>
        <taxon>Sordariales</taxon>
        <taxon>Lasiosphaeriaceae</taxon>
        <taxon>Cercophora</taxon>
    </lineage>
</organism>